<dbReference type="PIRSF" id="PIRSF033490">
    <property type="entry name" value="MazF"/>
    <property type="match status" value="1"/>
</dbReference>
<accession>A0A7G9ZBZ9</accession>
<dbReference type="GO" id="GO:0003677">
    <property type="term" value="F:DNA binding"/>
    <property type="evidence" value="ECO:0007669"/>
    <property type="project" value="InterPro"/>
</dbReference>
<protein>
    <recommendedName>
        <fullName evidence="2">mRNA interferase</fullName>
    </recommendedName>
</protein>
<dbReference type="GO" id="GO:0004521">
    <property type="term" value="F:RNA endonuclease activity"/>
    <property type="evidence" value="ECO:0007669"/>
    <property type="project" value="TreeGrafter"/>
</dbReference>
<dbReference type="GO" id="GO:0016075">
    <property type="term" value="P:rRNA catabolic process"/>
    <property type="evidence" value="ECO:0007669"/>
    <property type="project" value="TreeGrafter"/>
</dbReference>
<evidence type="ECO:0008006" key="2">
    <source>
        <dbReference type="Google" id="ProtNLM"/>
    </source>
</evidence>
<dbReference type="InterPro" id="IPR011067">
    <property type="entry name" value="Plasmid_toxin/cell-grow_inhib"/>
</dbReference>
<dbReference type="SUPFAM" id="SSF50118">
    <property type="entry name" value="Cell growth inhibitor/plasmid maintenance toxic component"/>
    <property type="match status" value="1"/>
</dbReference>
<dbReference type="InterPro" id="IPR003477">
    <property type="entry name" value="PemK-like"/>
</dbReference>
<sequence>MVTISRGDVVLCDLNPVVGTEQRGIRPVIVLQIDRANAVSPHTIIAPFTTKIRRALLLSHVFVPAGVGGLNKDSVVLCEQIRVIDKRRIVKVLGHLNGSYLEDISMALRAILGL</sequence>
<gene>
    <name evidence="1" type="ORF">OHAEDELL_00010</name>
</gene>
<dbReference type="Pfam" id="PF02452">
    <property type="entry name" value="PemK_toxin"/>
    <property type="match status" value="1"/>
</dbReference>
<dbReference type="AlphaFoldDB" id="A0A7G9ZBZ9"/>
<name>A0A7G9ZBZ9_9EURY</name>
<evidence type="ECO:0000313" key="1">
    <source>
        <dbReference type="EMBL" id="QNO57783.1"/>
    </source>
</evidence>
<dbReference type="Gene3D" id="2.30.30.110">
    <property type="match status" value="1"/>
</dbReference>
<dbReference type="PANTHER" id="PTHR33988">
    <property type="entry name" value="ENDORIBONUCLEASE MAZF-RELATED"/>
    <property type="match status" value="1"/>
</dbReference>
<dbReference type="EMBL" id="MT631702">
    <property type="protein sequence ID" value="QNO57783.1"/>
    <property type="molecule type" value="Genomic_DNA"/>
</dbReference>
<organism evidence="1">
    <name type="scientific">Candidatus Methanophaga sp. ANME-1 ERB7</name>
    <dbReference type="NCBI Taxonomy" id="2759913"/>
    <lineage>
        <taxon>Archaea</taxon>
        <taxon>Methanobacteriati</taxon>
        <taxon>Methanobacteriota</taxon>
        <taxon>Stenosarchaea group</taxon>
        <taxon>Methanomicrobia</taxon>
        <taxon>Candidatus Methanophagales</taxon>
        <taxon>Candidatus Methanophagaceae</taxon>
        <taxon>Candidatus Methanophaga</taxon>
    </lineage>
</organism>
<proteinExistence type="predicted"/>
<dbReference type="GO" id="GO:0006402">
    <property type="term" value="P:mRNA catabolic process"/>
    <property type="evidence" value="ECO:0007669"/>
    <property type="project" value="TreeGrafter"/>
</dbReference>
<dbReference type="PANTHER" id="PTHR33988:SF2">
    <property type="entry name" value="ENDORIBONUCLEASE MAZF"/>
    <property type="match status" value="1"/>
</dbReference>
<reference evidence="1" key="1">
    <citation type="submission" date="2020-06" db="EMBL/GenBank/DDBJ databases">
        <title>Unique genomic features of the anaerobic methanotrophic archaea.</title>
        <authorList>
            <person name="Chadwick G.L."/>
            <person name="Skennerton C.T."/>
            <person name="Laso-Perez R."/>
            <person name="Leu A.O."/>
            <person name="Speth D.R."/>
            <person name="Yu H."/>
            <person name="Morgan-Lang C."/>
            <person name="Hatzenpichler R."/>
            <person name="Goudeau D."/>
            <person name="Malmstrom R."/>
            <person name="Brazelton W.J."/>
            <person name="Woyke T."/>
            <person name="Hallam S.J."/>
            <person name="Tyson G.W."/>
            <person name="Wegener G."/>
            <person name="Boetius A."/>
            <person name="Orphan V."/>
        </authorList>
    </citation>
    <scope>NUCLEOTIDE SEQUENCE</scope>
</reference>